<name>A0A0D0B3G4_9AGAM</name>
<reference evidence="1 2" key="1">
    <citation type="submission" date="2014-04" db="EMBL/GenBank/DDBJ databases">
        <authorList>
            <consortium name="DOE Joint Genome Institute"/>
            <person name="Kuo A."/>
            <person name="Ruytinx J."/>
            <person name="Rineau F."/>
            <person name="Colpaert J."/>
            <person name="Kohler A."/>
            <person name="Nagy L.G."/>
            <person name="Floudas D."/>
            <person name="Copeland A."/>
            <person name="Barry K.W."/>
            <person name="Cichocki N."/>
            <person name="Veneault-Fourrey C."/>
            <person name="LaButti K."/>
            <person name="Lindquist E.A."/>
            <person name="Lipzen A."/>
            <person name="Lundell T."/>
            <person name="Morin E."/>
            <person name="Murat C."/>
            <person name="Sun H."/>
            <person name="Tunlid A."/>
            <person name="Henrissat B."/>
            <person name="Grigoriev I.V."/>
            <person name="Hibbett D.S."/>
            <person name="Martin F."/>
            <person name="Nordberg H.P."/>
            <person name="Cantor M.N."/>
            <person name="Hua S.X."/>
        </authorList>
    </citation>
    <scope>NUCLEOTIDE SEQUENCE [LARGE SCALE GENOMIC DNA]</scope>
    <source>
        <strain evidence="1 2">UH-Slu-Lm8-n1</strain>
    </source>
</reference>
<evidence type="ECO:0000313" key="1">
    <source>
        <dbReference type="EMBL" id="KIK48601.1"/>
    </source>
</evidence>
<gene>
    <name evidence="1" type="ORF">CY34DRAFT_798120</name>
</gene>
<proteinExistence type="predicted"/>
<dbReference type="HOGENOM" id="CLU_2998047_0_0_1"/>
<dbReference type="AlphaFoldDB" id="A0A0D0B3G4"/>
<dbReference type="EMBL" id="KN835137">
    <property type="protein sequence ID" value="KIK48601.1"/>
    <property type="molecule type" value="Genomic_DNA"/>
</dbReference>
<dbReference type="Proteomes" id="UP000054485">
    <property type="component" value="Unassembled WGS sequence"/>
</dbReference>
<accession>A0A0D0B3G4</accession>
<keyword evidence="2" id="KW-1185">Reference proteome</keyword>
<sequence>MHNTLTANSCVNEPCCNLARFRDNTAQKSTRPLVLTTLRREHKQGLTNDEGRPRPVQ</sequence>
<protein>
    <submittedName>
        <fullName evidence="1">Uncharacterized protein</fullName>
    </submittedName>
</protein>
<evidence type="ECO:0000313" key="2">
    <source>
        <dbReference type="Proteomes" id="UP000054485"/>
    </source>
</evidence>
<organism evidence="1 2">
    <name type="scientific">Suillus luteus UH-Slu-Lm8-n1</name>
    <dbReference type="NCBI Taxonomy" id="930992"/>
    <lineage>
        <taxon>Eukaryota</taxon>
        <taxon>Fungi</taxon>
        <taxon>Dikarya</taxon>
        <taxon>Basidiomycota</taxon>
        <taxon>Agaricomycotina</taxon>
        <taxon>Agaricomycetes</taxon>
        <taxon>Agaricomycetidae</taxon>
        <taxon>Boletales</taxon>
        <taxon>Suillineae</taxon>
        <taxon>Suillaceae</taxon>
        <taxon>Suillus</taxon>
    </lineage>
</organism>
<reference evidence="2" key="2">
    <citation type="submission" date="2015-01" db="EMBL/GenBank/DDBJ databases">
        <title>Evolutionary Origins and Diversification of the Mycorrhizal Mutualists.</title>
        <authorList>
            <consortium name="DOE Joint Genome Institute"/>
            <consortium name="Mycorrhizal Genomics Consortium"/>
            <person name="Kohler A."/>
            <person name="Kuo A."/>
            <person name="Nagy L.G."/>
            <person name="Floudas D."/>
            <person name="Copeland A."/>
            <person name="Barry K.W."/>
            <person name="Cichocki N."/>
            <person name="Veneault-Fourrey C."/>
            <person name="LaButti K."/>
            <person name="Lindquist E.A."/>
            <person name="Lipzen A."/>
            <person name="Lundell T."/>
            <person name="Morin E."/>
            <person name="Murat C."/>
            <person name="Riley R."/>
            <person name="Ohm R."/>
            <person name="Sun H."/>
            <person name="Tunlid A."/>
            <person name="Henrissat B."/>
            <person name="Grigoriev I.V."/>
            <person name="Hibbett D.S."/>
            <person name="Martin F."/>
        </authorList>
    </citation>
    <scope>NUCLEOTIDE SEQUENCE [LARGE SCALE GENOMIC DNA]</scope>
    <source>
        <strain evidence="2">UH-Slu-Lm8-n1</strain>
    </source>
</reference>
<dbReference type="InParanoid" id="A0A0D0B3G4"/>